<proteinExistence type="predicted"/>
<feature type="region of interest" description="Disordered" evidence="10">
    <location>
        <begin position="123"/>
        <end position="153"/>
    </location>
</feature>
<dbReference type="Gene3D" id="1.10.287.130">
    <property type="match status" value="1"/>
</dbReference>
<dbReference type="GO" id="GO:0005524">
    <property type="term" value="F:ATP binding"/>
    <property type="evidence" value="ECO:0007669"/>
    <property type="project" value="UniProtKB-KW"/>
</dbReference>
<organism evidence="14 15">
    <name type="scientific">Paucibacter sediminis</name>
    <dbReference type="NCBI Taxonomy" id="3019553"/>
    <lineage>
        <taxon>Bacteria</taxon>
        <taxon>Pseudomonadati</taxon>
        <taxon>Pseudomonadota</taxon>
        <taxon>Betaproteobacteria</taxon>
        <taxon>Burkholderiales</taxon>
        <taxon>Sphaerotilaceae</taxon>
        <taxon>Roseateles</taxon>
    </lineage>
</organism>
<evidence type="ECO:0000256" key="6">
    <source>
        <dbReference type="ARBA" id="ARBA00022679"/>
    </source>
</evidence>
<keyword evidence="11" id="KW-0472">Membrane</keyword>
<evidence type="ECO:0000256" key="2">
    <source>
        <dbReference type="ARBA" id="ARBA00004651"/>
    </source>
</evidence>
<evidence type="ECO:0000256" key="1">
    <source>
        <dbReference type="ARBA" id="ARBA00000085"/>
    </source>
</evidence>
<evidence type="ECO:0000256" key="9">
    <source>
        <dbReference type="ARBA" id="ARBA00022840"/>
    </source>
</evidence>
<dbReference type="SMART" id="SM00388">
    <property type="entry name" value="HisKA"/>
    <property type="match status" value="1"/>
</dbReference>
<dbReference type="Pfam" id="PF02518">
    <property type="entry name" value="HATPase_c"/>
    <property type="match status" value="1"/>
</dbReference>
<feature type="transmembrane region" description="Helical" evidence="11">
    <location>
        <begin position="6"/>
        <end position="27"/>
    </location>
</feature>
<dbReference type="PANTHER" id="PTHR44936">
    <property type="entry name" value="SENSOR PROTEIN CREC"/>
    <property type="match status" value="1"/>
</dbReference>
<keyword evidence="6" id="KW-0808">Transferase</keyword>
<dbReference type="GO" id="GO:0000155">
    <property type="term" value="F:phosphorelay sensor kinase activity"/>
    <property type="evidence" value="ECO:0007669"/>
    <property type="project" value="InterPro"/>
</dbReference>
<evidence type="ECO:0000259" key="13">
    <source>
        <dbReference type="PROSITE" id="PS50885"/>
    </source>
</evidence>
<dbReference type="Proteomes" id="UP001177769">
    <property type="component" value="Chromosome"/>
</dbReference>
<dbReference type="InterPro" id="IPR003661">
    <property type="entry name" value="HisK_dim/P_dom"/>
</dbReference>
<dbReference type="SUPFAM" id="SSF47384">
    <property type="entry name" value="Homodimeric domain of signal transducing histidine kinase"/>
    <property type="match status" value="1"/>
</dbReference>
<evidence type="ECO:0000256" key="11">
    <source>
        <dbReference type="SAM" id="Phobius"/>
    </source>
</evidence>
<reference evidence="14" key="1">
    <citation type="submission" date="2023-01" db="EMBL/GenBank/DDBJ databases">
        <title>Whole genome sequence of Paucibacter sp. S2-9 isolated from pond sediment.</title>
        <authorList>
            <person name="Jung J.Y."/>
        </authorList>
    </citation>
    <scope>NUCLEOTIDE SEQUENCE</scope>
    <source>
        <strain evidence="14">S2-9</strain>
    </source>
</reference>
<dbReference type="InterPro" id="IPR004358">
    <property type="entry name" value="Sig_transdc_His_kin-like_C"/>
</dbReference>
<protein>
    <recommendedName>
        <fullName evidence="3">histidine kinase</fullName>
        <ecNumber evidence="3">2.7.13.3</ecNumber>
    </recommendedName>
</protein>
<dbReference type="AlphaFoldDB" id="A0AA95N901"/>
<dbReference type="CDD" id="cd06225">
    <property type="entry name" value="HAMP"/>
    <property type="match status" value="1"/>
</dbReference>
<dbReference type="InterPro" id="IPR003594">
    <property type="entry name" value="HATPase_dom"/>
</dbReference>
<evidence type="ECO:0000313" key="15">
    <source>
        <dbReference type="Proteomes" id="UP001177769"/>
    </source>
</evidence>
<dbReference type="SUPFAM" id="SSF55874">
    <property type="entry name" value="ATPase domain of HSP90 chaperone/DNA topoisomerase II/histidine kinase"/>
    <property type="match status" value="1"/>
</dbReference>
<dbReference type="SUPFAM" id="SSF158472">
    <property type="entry name" value="HAMP domain-like"/>
    <property type="match status" value="1"/>
</dbReference>
<keyword evidence="5" id="KW-0597">Phosphoprotein</keyword>
<evidence type="ECO:0000256" key="7">
    <source>
        <dbReference type="ARBA" id="ARBA00022741"/>
    </source>
</evidence>
<dbReference type="SMART" id="SM00304">
    <property type="entry name" value="HAMP"/>
    <property type="match status" value="1"/>
</dbReference>
<feature type="transmembrane region" description="Helical" evidence="11">
    <location>
        <begin position="173"/>
        <end position="192"/>
    </location>
</feature>
<keyword evidence="11" id="KW-1133">Transmembrane helix</keyword>
<keyword evidence="15" id="KW-1185">Reference proteome</keyword>
<dbReference type="CDD" id="cd00075">
    <property type="entry name" value="HATPase"/>
    <property type="match status" value="1"/>
</dbReference>
<keyword evidence="9 14" id="KW-0067">ATP-binding</keyword>
<evidence type="ECO:0000313" key="14">
    <source>
        <dbReference type="EMBL" id="WIT10815.1"/>
    </source>
</evidence>
<dbReference type="PRINTS" id="PR00344">
    <property type="entry name" value="BCTRLSENSOR"/>
</dbReference>
<dbReference type="PANTHER" id="PTHR44936:SF10">
    <property type="entry name" value="SENSOR PROTEIN RSTB"/>
    <property type="match status" value="1"/>
</dbReference>
<dbReference type="InterPro" id="IPR003660">
    <property type="entry name" value="HAMP_dom"/>
</dbReference>
<dbReference type="GO" id="GO:0005886">
    <property type="term" value="C:plasma membrane"/>
    <property type="evidence" value="ECO:0007669"/>
    <property type="project" value="UniProtKB-SubCell"/>
</dbReference>
<gene>
    <name evidence="14" type="ORF">PFX98_18115</name>
</gene>
<dbReference type="CDD" id="cd00082">
    <property type="entry name" value="HisKA"/>
    <property type="match status" value="1"/>
</dbReference>
<evidence type="ECO:0000256" key="5">
    <source>
        <dbReference type="ARBA" id="ARBA00022553"/>
    </source>
</evidence>
<keyword evidence="4" id="KW-1003">Cell membrane</keyword>
<comment type="catalytic activity">
    <reaction evidence="1">
        <text>ATP + protein L-histidine = ADP + protein N-phospho-L-histidine.</text>
        <dbReference type="EC" id="2.7.13.3"/>
    </reaction>
</comment>
<evidence type="ECO:0000256" key="3">
    <source>
        <dbReference type="ARBA" id="ARBA00012438"/>
    </source>
</evidence>
<dbReference type="Pfam" id="PF00672">
    <property type="entry name" value="HAMP"/>
    <property type="match status" value="1"/>
</dbReference>
<dbReference type="Gene3D" id="6.10.340.10">
    <property type="match status" value="1"/>
</dbReference>
<accession>A0AA95N901</accession>
<keyword evidence="7" id="KW-0547">Nucleotide-binding</keyword>
<dbReference type="EC" id="2.7.13.3" evidence="3"/>
<dbReference type="PROSITE" id="PS50885">
    <property type="entry name" value="HAMP"/>
    <property type="match status" value="1"/>
</dbReference>
<evidence type="ECO:0000256" key="8">
    <source>
        <dbReference type="ARBA" id="ARBA00022777"/>
    </source>
</evidence>
<keyword evidence="8" id="KW-0418">Kinase</keyword>
<dbReference type="Pfam" id="PF00512">
    <property type="entry name" value="HisKA"/>
    <property type="match status" value="1"/>
</dbReference>
<dbReference type="InterPro" id="IPR036097">
    <property type="entry name" value="HisK_dim/P_sf"/>
</dbReference>
<sequence length="457" mass="50028">MRSLYWRIYLTLVVVLAAFALGSGWLFHHQIEQERGNFEVAAKDRLTAMAQLIQRVLPAADAPREQQAAVLEEWGERLRLAIALDDVRGERIAATELFERREEGAGGRALQIRLDDGRSISFMRGWRPPPGGPMARDGGGGGGERPPRPMMRRDEPGWAALPLLGPRANGEMLAALLVLLFVGVAAGAFPVVKRLTRRLEALKRGVEQFGEGQLSHRVDDQGNDEVSALALSFNRAAERIESLLRSHQSLLANASHELRSPLARLKMAFAMLDEAGPAQRAKLQAEIHTNIGELDALVEEVLLASRLEAGQQEPLPEAVDLLALAAEEAARSGAQFEPEDGAAELALRGEERLLRRALRNLLENARRYGGPEVLLKLGRRGAMLELRVCDRGPGVPEAMRERIFEPFFRLPGHAEQAGGVGLGLSLVKQIAQRHRGQVRCEPRAGGGSEFVLSLPLA</sequence>
<dbReference type="PROSITE" id="PS50109">
    <property type="entry name" value="HIS_KIN"/>
    <property type="match status" value="1"/>
</dbReference>
<dbReference type="Gene3D" id="3.30.565.10">
    <property type="entry name" value="Histidine kinase-like ATPase, C-terminal domain"/>
    <property type="match status" value="1"/>
</dbReference>
<dbReference type="KEGG" id="pais:PFX98_18115"/>
<name>A0AA95N901_9BURK</name>
<dbReference type="SMART" id="SM00387">
    <property type="entry name" value="HATPase_c"/>
    <property type="match status" value="1"/>
</dbReference>
<dbReference type="InterPro" id="IPR005467">
    <property type="entry name" value="His_kinase_dom"/>
</dbReference>
<dbReference type="InterPro" id="IPR050980">
    <property type="entry name" value="2C_sensor_his_kinase"/>
</dbReference>
<evidence type="ECO:0000256" key="10">
    <source>
        <dbReference type="SAM" id="MobiDB-lite"/>
    </source>
</evidence>
<keyword evidence="11" id="KW-0812">Transmembrane</keyword>
<evidence type="ECO:0000259" key="12">
    <source>
        <dbReference type="PROSITE" id="PS50109"/>
    </source>
</evidence>
<comment type="subcellular location">
    <subcellularLocation>
        <location evidence="2">Cell membrane</location>
        <topology evidence="2">Multi-pass membrane protein</topology>
    </subcellularLocation>
</comment>
<evidence type="ECO:0000256" key="4">
    <source>
        <dbReference type="ARBA" id="ARBA00022475"/>
    </source>
</evidence>
<dbReference type="InterPro" id="IPR036890">
    <property type="entry name" value="HATPase_C_sf"/>
</dbReference>
<dbReference type="EMBL" id="CP116346">
    <property type="protein sequence ID" value="WIT10815.1"/>
    <property type="molecule type" value="Genomic_DNA"/>
</dbReference>
<feature type="domain" description="Histidine kinase" evidence="12">
    <location>
        <begin position="253"/>
        <end position="457"/>
    </location>
</feature>
<dbReference type="RefSeq" id="WP_285231895.1">
    <property type="nucleotide sequence ID" value="NZ_CP116346.1"/>
</dbReference>
<feature type="domain" description="HAMP" evidence="13">
    <location>
        <begin position="193"/>
        <end position="245"/>
    </location>
</feature>